<gene>
    <name evidence="1" type="ORF">QBC36DRAFT_296209</name>
</gene>
<comment type="caution">
    <text evidence="1">The sequence shown here is derived from an EMBL/GenBank/DDBJ whole genome shotgun (WGS) entry which is preliminary data.</text>
</comment>
<protein>
    <submittedName>
        <fullName evidence="1">Uncharacterized protein</fullName>
    </submittedName>
</protein>
<sequence length="68" mass="7662">MYSTFNHLKWFTELHPMPEPLSFTAATGGQGYCYYIGTVEITIPNAHGGSLRAWIPNTHYYPESPANL</sequence>
<reference evidence="1" key="2">
    <citation type="submission" date="2023-05" db="EMBL/GenBank/DDBJ databases">
        <authorList>
            <consortium name="Lawrence Berkeley National Laboratory"/>
            <person name="Steindorff A."/>
            <person name="Hensen N."/>
            <person name="Bonometti L."/>
            <person name="Westerberg I."/>
            <person name="Brannstrom I.O."/>
            <person name="Guillou S."/>
            <person name="Cros-Aarteil S."/>
            <person name="Calhoun S."/>
            <person name="Haridas S."/>
            <person name="Kuo A."/>
            <person name="Mondo S."/>
            <person name="Pangilinan J."/>
            <person name="Riley R."/>
            <person name="Labutti K."/>
            <person name="Andreopoulos B."/>
            <person name="Lipzen A."/>
            <person name="Chen C."/>
            <person name="Yanf M."/>
            <person name="Daum C."/>
            <person name="Ng V."/>
            <person name="Clum A."/>
            <person name="Ohm R."/>
            <person name="Martin F."/>
            <person name="Silar P."/>
            <person name="Natvig D."/>
            <person name="Lalanne C."/>
            <person name="Gautier V."/>
            <person name="Ament-Velasquez S.L."/>
            <person name="Kruys A."/>
            <person name="Hutchinson M.I."/>
            <person name="Powell A.J."/>
            <person name="Barry K."/>
            <person name="Miller A.N."/>
            <person name="Grigoriev I.V."/>
            <person name="Debuchy R."/>
            <person name="Gladieux P."/>
            <person name="Thoren M.H."/>
            <person name="Johannesson H."/>
        </authorList>
    </citation>
    <scope>NUCLEOTIDE SEQUENCE</scope>
    <source>
        <strain evidence="1">CBS 892.96</strain>
    </source>
</reference>
<organism evidence="1 2">
    <name type="scientific">Triangularia setosa</name>
    <dbReference type="NCBI Taxonomy" id="2587417"/>
    <lineage>
        <taxon>Eukaryota</taxon>
        <taxon>Fungi</taxon>
        <taxon>Dikarya</taxon>
        <taxon>Ascomycota</taxon>
        <taxon>Pezizomycotina</taxon>
        <taxon>Sordariomycetes</taxon>
        <taxon>Sordariomycetidae</taxon>
        <taxon>Sordariales</taxon>
        <taxon>Podosporaceae</taxon>
        <taxon>Triangularia</taxon>
    </lineage>
</organism>
<dbReference type="AlphaFoldDB" id="A0AAN6VW98"/>
<proteinExistence type="predicted"/>
<keyword evidence="2" id="KW-1185">Reference proteome</keyword>
<reference evidence="1" key="1">
    <citation type="journal article" date="2023" name="Mol. Phylogenet. Evol.">
        <title>Genome-scale phylogeny and comparative genomics of the fungal order Sordariales.</title>
        <authorList>
            <person name="Hensen N."/>
            <person name="Bonometti L."/>
            <person name="Westerberg I."/>
            <person name="Brannstrom I.O."/>
            <person name="Guillou S."/>
            <person name="Cros-Aarteil S."/>
            <person name="Calhoun S."/>
            <person name="Haridas S."/>
            <person name="Kuo A."/>
            <person name="Mondo S."/>
            <person name="Pangilinan J."/>
            <person name="Riley R."/>
            <person name="LaButti K."/>
            <person name="Andreopoulos B."/>
            <person name="Lipzen A."/>
            <person name="Chen C."/>
            <person name="Yan M."/>
            <person name="Daum C."/>
            <person name="Ng V."/>
            <person name="Clum A."/>
            <person name="Steindorff A."/>
            <person name="Ohm R.A."/>
            <person name="Martin F."/>
            <person name="Silar P."/>
            <person name="Natvig D.O."/>
            <person name="Lalanne C."/>
            <person name="Gautier V."/>
            <person name="Ament-Velasquez S.L."/>
            <person name="Kruys A."/>
            <person name="Hutchinson M.I."/>
            <person name="Powell A.J."/>
            <person name="Barry K."/>
            <person name="Miller A.N."/>
            <person name="Grigoriev I.V."/>
            <person name="Debuchy R."/>
            <person name="Gladieux P."/>
            <person name="Hiltunen Thoren M."/>
            <person name="Johannesson H."/>
        </authorList>
    </citation>
    <scope>NUCLEOTIDE SEQUENCE</scope>
    <source>
        <strain evidence="1">CBS 892.96</strain>
    </source>
</reference>
<dbReference type="EMBL" id="MU867011">
    <property type="protein sequence ID" value="KAK4170576.1"/>
    <property type="molecule type" value="Genomic_DNA"/>
</dbReference>
<feature type="non-terminal residue" evidence="1">
    <location>
        <position position="68"/>
    </location>
</feature>
<accession>A0AAN6VW98</accession>
<evidence type="ECO:0000313" key="1">
    <source>
        <dbReference type="EMBL" id="KAK4170576.1"/>
    </source>
</evidence>
<dbReference type="Proteomes" id="UP001302321">
    <property type="component" value="Unassembled WGS sequence"/>
</dbReference>
<evidence type="ECO:0000313" key="2">
    <source>
        <dbReference type="Proteomes" id="UP001302321"/>
    </source>
</evidence>
<name>A0AAN6VW98_9PEZI</name>